<name>A0A9Q3ZEL8_9GAMM</name>
<feature type="domain" description="AMP-dependent synthetase/ligase" evidence="2">
    <location>
        <begin position="10"/>
        <end position="101"/>
    </location>
</feature>
<keyword evidence="1" id="KW-0436">Ligase</keyword>
<dbReference type="InterPro" id="IPR050237">
    <property type="entry name" value="ATP-dep_AMP-bd_enzyme"/>
</dbReference>
<keyword evidence="4" id="KW-1185">Reference proteome</keyword>
<evidence type="ECO:0000313" key="3">
    <source>
        <dbReference type="EMBL" id="MCE7507044.1"/>
    </source>
</evidence>
<dbReference type="SUPFAM" id="SSF56801">
    <property type="entry name" value="Acetyl-CoA synthetase-like"/>
    <property type="match status" value="1"/>
</dbReference>
<dbReference type="Proteomes" id="UP001107961">
    <property type="component" value="Unassembled WGS sequence"/>
</dbReference>
<evidence type="ECO:0000256" key="1">
    <source>
        <dbReference type="ARBA" id="ARBA00022598"/>
    </source>
</evidence>
<dbReference type="InterPro" id="IPR020845">
    <property type="entry name" value="AMP-binding_CS"/>
</dbReference>
<dbReference type="RefSeq" id="WP_022994092.1">
    <property type="nucleotide sequence ID" value="NZ_CP012331.1"/>
</dbReference>
<organism evidence="3 4">
    <name type="scientific">Alloalcanivorax xenomutans</name>
    <dbReference type="NCBI Taxonomy" id="1094342"/>
    <lineage>
        <taxon>Bacteria</taxon>
        <taxon>Pseudomonadati</taxon>
        <taxon>Pseudomonadota</taxon>
        <taxon>Gammaproteobacteria</taxon>
        <taxon>Oceanospirillales</taxon>
        <taxon>Alcanivoracaceae</taxon>
        <taxon>Alloalcanivorax</taxon>
    </lineage>
</organism>
<dbReference type="Pfam" id="PF23562">
    <property type="entry name" value="AMP-binding_C_3"/>
    <property type="match status" value="1"/>
</dbReference>
<dbReference type="PROSITE" id="PS00455">
    <property type="entry name" value="AMP_BINDING"/>
    <property type="match status" value="1"/>
</dbReference>
<dbReference type="Gene3D" id="3.40.50.12780">
    <property type="entry name" value="N-terminal domain of ligase-like"/>
    <property type="match status" value="1"/>
</dbReference>
<dbReference type="EMBL" id="JAJVKT010000001">
    <property type="protein sequence ID" value="MCE7507044.1"/>
    <property type="molecule type" value="Genomic_DNA"/>
</dbReference>
<dbReference type="AlphaFoldDB" id="A0A9Q3ZEL8"/>
<feature type="domain" description="AMP-dependent synthetase/ligase" evidence="2">
    <location>
        <begin position="118"/>
        <end position="326"/>
    </location>
</feature>
<dbReference type="KEGG" id="axe:P40_04925"/>
<evidence type="ECO:0000259" key="2">
    <source>
        <dbReference type="Pfam" id="PF00501"/>
    </source>
</evidence>
<gene>
    <name evidence="3" type="ORF">LZG35_00235</name>
</gene>
<dbReference type="PANTHER" id="PTHR43767:SF8">
    <property type="entry name" value="LONG-CHAIN-FATTY-ACID--COA LIGASE"/>
    <property type="match status" value="1"/>
</dbReference>
<proteinExistence type="predicted"/>
<dbReference type="Pfam" id="PF00501">
    <property type="entry name" value="AMP-binding"/>
    <property type="match status" value="2"/>
</dbReference>
<dbReference type="InterPro" id="IPR042099">
    <property type="entry name" value="ANL_N_sf"/>
</dbReference>
<dbReference type="InterPro" id="IPR000873">
    <property type="entry name" value="AMP-dep_synth/lig_dom"/>
</dbReference>
<reference evidence="3" key="1">
    <citation type="submission" date="2022-01" db="EMBL/GenBank/DDBJ databases">
        <authorList>
            <person name="Karlyshev A.V."/>
            <person name="Jaspars M."/>
        </authorList>
    </citation>
    <scope>NUCLEOTIDE SEQUENCE</scope>
    <source>
        <strain evidence="3">AGSA3-2</strain>
    </source>
</reference>
<evidence type="ECO:0000313" key="4">
    <source>
        <dbReference type="Proteomes" id="UP001107961"/>
    </source>
</evidence>
<dbReference type="PANTHER" id="PTHR43767">
    <property type="entry name" value="LONG-CHAIN-FATTY-ACID--COA LIGASE"/>
    <property type="match status" value="1"/>
</dbReference>
<comment type="caution">
    <text evidence="3">The sequence shown here is derived from an EMBL/GenBank/DDBJ whole genome shotgun (WGS) entry which is preliminary data.</text>
</comment>
<accession>A0A9Q3ZEL8</accession>
<sequence length="471" mass="50329">MTWLLEQIHAHATRCPDRIAVDDGDHSLTYATLWRQITELSAALGDHGVGRLALTGGNCIGWLTADLAAQHRGLTVVPVPPFFSKGQREHIFQDAALDAVYDGDTGILSATGAPPGEAWGDVSKITFTSGSTGQPKGVCLSSDHLDRTVRALANALAPHAGDRHLCVLPLATLLENVAGIYVPLSLGACVLLPALDTLGFGGSSQLNPGTFYTSLQQWRPQSLILVPELLRVLTMLASRGLPMPDSFRFIAVGGGKVDPALLLQARELGLPVYEGYGLSECGSVVALNLPGADRPGSVGRPLEHARISIDGNGEIQVSGAVMTGYLHQPVGDHWATGDLGHYDQDGFLYVNGRRKNLLITTFGRNVNPEWVESAFQRCDSIRSLVVQGDGEPHLTAVIVPMPHAELSHLKQQIADINPSLPDYARIGTFIIADAPFSPENGLATTNGRPRRDAILQRYPTRLATPVDASLA</sequence>
<protein>
    <submittedName>
        <fullName evidence="3">AMP-binding protein</fullName>
    </submittedName>
</protein>